<dbReference type="InterPro" id="IPR013083">
    <property type="entry name" value="Znf_RING/FYVE/PHD"/>
</dbReference>
<dbReference type="Pfam" id="PF11789">
    <property type="entry name" value="zf-Nse"/>
    <property type="match status" value="1"/>
</dbReference>
<evidence type="ECO:0000256" key="3">
    <source>
        <dbReference type="ARBA" id="ARBA00022833"/>
    </source>
</evidence>
<evidence type="ECO:0000256" key="1">
    <source>
        <dbReference type="ARBA" id="ARBA00022723"/>
    </source>
</evidence>
<dbReference type="GO" id="GO:0008270">
    <property type="term" value="F:zinc ion binding"/>
    <property type="evidence" value="ECO:0007669"/>
    <property type="project" value="UniProtKB-KW"/>
</dbReference>
<dbReference type="WBParaSite" id="ALUE_0000408401-mRNA-1">
    <property type="protein sequence ID" value="ALUE_0000408401-mRNA-1"/>
    <property type="gene ID" value="ALUE_0000408401"/>
</dbReference>
<evidence type="ECO:0000313" key="6">
    <source>
        <dbReference type="WBParaSite" id="ALUE_0000408401-mRNA-1"/>
    </source>
</evidence>
<keyword evidence="1" id="KW-0479">Metal-binding</keyword>
<evidence type="ECO:0000256" key="2">
    <source>
        <dbReference type="ARBA" id="ARBA00022771"/>
    </source>
</evidence>
<evidence type="ECO:0000259" key="4">
    <source>
        <dbReference type="Pfam" id="PF11789"/>
    </source>
</evidence>
<feature type="domain" description="SP-RING-type" evidence="4">
    <location>
        <begin position="111"/>
        <end position="164"/>
    </location>
</feature>
<reference evidence="6" key="1">
    <citation type="submission" date="2017-02" db="UniProtKB">
        <authorList>
            <consortium name="WormBaseParasite"/>
        </authorList>
    </citation>
    <scope>IDENTIFICATION</scope>
</reference>
<keyword evidence="2" id="KW-0863">Zinc-finger</keyword>
<keyword evidence="5" id="KW-1185">Reference proteome</keyword>
<dbReference type="Gene3D" id="3.30.40.10">
    <property type="entry name" value="Zinc/RING finger domain, C3HC4 (zinc finger)"/>
    <property type="match status" value="1"/>
</dbReference>
<sequence length="186" mass="21868">MERQQNLVHFSMYLNDLYAMIKYVHEHRDVLHLPVEEMMQLAENLERHVNCSRQVNDEVINSSLPRPRCDTFDEMKEFRKKRMSELMRIASTKPIERYEAIRREHSLTVTEVISKVDPFTKEKIQHPLRNVVCGHVYDAEGVKKMLEQSEKAGSTACPCVVEGCTNPDINMDDMKLYLEFFVKAYL</sequence>
<proteinExistence type="predicted"/>
<protein>
    <submittedName>
        <fullName evidence="6">SP-RING-type domain-containing protein</fullName>
    </submittedName>
</protein>
<evidence type="ECO:0000313" key="5">
    <source>
        <dbReference type="Proteomes" id="UP000036681"/>
    </source>
</evidence>
<dbReference type="InterPro" id="IPR004181">
    <property type="entry name" value="Znf_MIZ"/>
</dbReference>
<organism evidence="5 6">
    <name type="scientific">Ascaris lumbricoides</name>
    <name type="common">Giant roundworm</name>
    <dbReference type="NCBI Taxonomy" id="6252"/>
    <lineage>
        <taxon>Eukaryota</taxon>
        <taxon>Metazoa</taxon>
        <taxon>Ecdysozoa</taxon>
        <taxon>Nematoda</taxon>
        <taxon>Chromadorea</taxon>
        <taxon>Rhabditida</taxon>
        <taxon>Spirurina</taxon>
        <taxon>Ascaridomorpha</taxon>
        <taxon>Ascaridoidea</taxon>
        <taxon>Ascarididae</taxon>
        <taxon>Ascaris</taxon>
    </lineage>
</organism>
<accession>A0A0M3HQ09</accession>
<keyword evidence="3" id="KW-0862">Zinc</keyword>
<dbReference type="Proteomes" id="UP000036681">
    <property type="component" value="Unplaced"/>
</dbReference>
<dbReference type="AlphaFoldDB" id="A0A0M3HQ09"/>
<name>A0A0M3HQ09_ASCLU</name>